<dbReference type="PANTHER" id="PTHR43643">
    <property type="entry name" value="HISTIDINOL-PHOSPHATE AMINOTRANSFERASE 2"/>
    <property type="match status" value="1"/>
</dbReference>
<dbReference type="AlphaFoldDB" id="A0A5S4GF99"/>
<evidence type="ECO:0000256" key="1">
    <source>
        <dbReference type="ARBA" id="ARBA00001933"/>
    </source>
</evidence>
<dbReference type="HAMAP" id="MF_01023">
    <property type="entry name" value="HisC_aminotrans_2"/>
    <property type="match status" value="1"/>
</dbReference>
<feature type="domain" description="Aminotransferase class I/classII large" evidence="7">
    <location>
        <begin position="24"/>
        <end position="334"/>
    </location>
</feature>
<dbReference type="GO" id="GO:0004400">
    <property type="term" value="F:histidinol-phosphate transaminase activity"/>
    <property type="evidence" value="ECO:0007669"/>
    <property type="project" value="InterPro"/>
</dbReference>
<evidence type="ECO:0000313" key="8">
    <source>
        <dbReference type="EMBL" id="TMR31181.1"/>
    </source>
</evidence>
<reference evidence="8 9" key="1">
    <citation type="submission" date="2019-05" db="EMBL/GenBank/DDBJ databases">
        <title>Draft genome sequence of Nonomuraea zeae DSM 100528.</title>
        <authorList>
            <person name="Saricaoglu S."/>
            <person name="Isik K."/>
        </authorList>
    </citation>
    <scope>NUCLEOTIDE SEQUENCE [LARGE SCALE GENOMIC DNA]</scope>
    <source>
        <strain evidence="8 9">DSM 100528</strain>
    </source>
</reference>
<comment type="catalytic activity">
    <reaction evidence="6">
        <text>an aromatic L-alpha-amino acid + 2-oxoglutarate = an aromatic oxo-acid + L-glutamate</text>
        <dbReference type="Rhea" id="RHEA:17533"/>
        <dbReference type="ChEBI" id="CHEBI:16810"/>
        <dbReference type="ChEBI" id="CHEBI:29985"/>
        <dbReference type="ChEBI" id="CHEBI:73309"/>
        <dbReference type="ChEBI" id="CHEBI:84824"/>
        <dbReference type="EC" id="2.6.1.57"/>
    </reaction>
</comment>
<keyword evidence="3 6" id="KW-0032">Aminotransferase</keyword>
<dbReference type="InterPro" id="IPR015422">
    <property type="entry name" value="PyrdxlP-dep_Trfase_small"/>
</dbReference>
<dbReference type="PROSITE" id="PS00599">
    <property type="entry name" value="AA_TRANSFER_CLASS_2"/>
    <property type="match status" value="1"/>
</dbReference>
<dbReference type="Gene3D" id="3.90.1150.10">
    <property type="entry name" value="Aspartate Aminotransferase, domain 1"/>
    <property type="match status" value="1"/>
</dbReference>
<dbReference type="RefSeq" id="WP_138692548.1">
    <property type="nucleotide sequence ID" value="NZ_JBHSAZ010000016.1"/>
</dbReference>
<dbReference type="SUPFAM" id="SSF53383">
    <property type="entry name" value="PLP-dependent transferases"/>
    <property type="match status" value="1"/>
</dbReference>
<proteinExistence type="inferred from homology"/>
<keyword evidence="5 6" id="KW-0663">Pyridoxal phosphate</keyword>
<comment type="subunit">
    <text evidence="2 6">Homodimer.</text>
</comment>
<gene>
    <name evidence="6" type="primary">pat</name>
    <name evidence="8" type="ORF">ETD85_26810</name>
</gene>
<dbReference type="GO" id="GO:0000105">
    <property type="term" value="P:L-histidine biosynthetic process"/>
    <property type="evidence" value="ECO:0007669"/>
    <property type="project" value="InterPro"/>
</dbReference>
<dbReference type="CDD" id="cd00609">
    <property type="entry name" value="AAT_like"/>
    <property type="match status" value="1"/>
</dbReference>
<dbReference type="InterPro" id="IPR015424">
    <property type="entry name" value="PyrdxlP-dep_Trfase"/>
</dbReference>
<comment type="similarity">
    <text evidence="6">Belongs to the class-II pyridoxal-phosphate-dependent aminotransferase family.</text>
</comment>
<comment type="cofactor">
    <cofactor evidence="1 6">
        <name>pyridoxal 5'-phosphate</name>
        <dbReference type="ChEBI" id="CHEBI:597326"/>
    </cofactor>
</comment>
<evidence type="ECO:0000313" key="9">
    <source>
        <dbReference type="Proteomes" id="UP000306628"/>
    </source>
</evidence>
<dbReference type="InterPro" id="IPR004839">
    <property type="entry name" value="Aminotransferase_I/II_large"/>
</dbReference>
<dbReference type="GO" id="GO:0008793">
    <property type="term" value="F:aromatic-amino-acid transaminase activity"/>
    <property type="evidence" value="ECO:0007669"/>
    <property type="project" value="UniProtKB-UniRule"/>
</dbReference>
<evidence type="ECO:0000256" key="6">
    <source>
        <dbReference type="HAMAP-Rule" id="MF_01513"/>
    </source>
</evidence>
<dbReference type="EMBL" id="VCKX01000088">
    <property type="protein sequence ID" value="TMR31181.1"/>
    <property type="molecule type" value="Genomic_DNA"/>
</dbReference>
<dbReference type="InterPro" id="IPR050106">
    <property type="entry name" value="HistidinolP_aminotransfase"/>
</dbReference>
<comment type="caution">
    <text evidence="8">The sequence shown here is derived from an EMBL/GenBank/DDBJ whole genome shotgun (WGS) entry which is preliminary data.</text>
</comment>
<dbReference type="OrthoDB" id="9809616at2"/>
<evidence type="ECO:0000256" key="4">
    <source>
        <dbReference type="ARBA" id="ARBA00022679"/>
    </source>
</evidence>
<sequence>MVLLRPSLVELQSYVPGRKLPGAVVLASNECPYGLLPEVAARVAELTGGLSRYPDMGATRLLDALAAHHGVPAERIAVGAGSSEVCGQLLHAVSEPDGEVVFGWRSFEAYPILTTVAGGTAVRVPLRGHVQDLDAMAAAVTGRTRLVFVCNPNNPTSTPVGQAALRAFADRVPEQVLIVIDEAYHEYADPAVVPDALALFGDRPNVVVLRTFSKAYALAGLRVGYCVGPPGVIAQVRKAQTPFSVSALAQEAAIAALGEHEEVARRVAATVGERDRVTRELRALGHDLPDSQANFVWLPLGEDSARFAAHCLDGGVVVRAFPGEGVRVTVGLPGENSAFLALAAAWTPAGRRTPAARG</sequence>
<dbReference type="NCBIfam" id="NF002878">
    <property type="entry name" value="PRK03321.1"/>
    <property type="match status" value="1"/>
</dbReference>
<dbReference type="InterPro" id="IPR001917">
    <property type="entry name" value="Aminotrans_II_pyridoxalP_BS"/>
</dbReference>
<accession>A0A5S4GF99</accession>
<dbReference type="Proteomes" id="UP000306628">
    <property type="component" value="Unassembled WGS sequence"/>
</dbReference>
<keyword evidence="4 6" id="KW-0808">Transferase</keyword>
<evidence type="ECO:0000256" key="3">
    <source>
        <dbReference type="ARBA" id="ARBA00022576"/>
    </source>
</evidence>
<keyword evidence="9" id="KW-1185">Reference proteome</keyword>
<feature type="modified residue" description="N6-(pyridoxal phosphate)lysine" evidence="6">
    <location>
        <position position="214"/>
    </location>
</feature>
<evidence type="ECO:0000256" key="5">
    <source>
        <dbReference type="ARBA" id="ARBA00022898"/>
    </source>
</evidence>
<comment type="function">
    <text evidence="6">Aminotransferase that catalyzes the conversion of aromatic amino acids and 2-oxoglutarate into corresponding aromatic oxo acids and L-glutamate.</text>
</comment>
<dbReference type="EC" id="2.6.1.57" evidence="6"/>
<dbReference type="HAMAP" id="MF_01513">
    <property type="entry name" value="Phe_aminotrans_2"/>
    <property type="match status" value="1"/>
</dbReference>
<organism evidence="8 9">
    <name type="scientific">Nonomuraea zeae</name>
    <dbReference type="NCBI Taxonomy" id="1642303"/>
    <lineage>
        <taxon>Bacteria</taxon>
        <taxon>Bacillati</taxon>
        <taxon>Actinomycetota</taxon>
        <taxon>Actinomycetes</taxon>
        <taxon>Streptosporangiales</taxon>
        <taxon>Streptosporangiaceae</taxon>
        <taxon>Nonomuraea</taxon>
    </lineage>
</organism>
<dbReference type="GO" id="GO:0030170">
    <property type="term" value="F:pyridoxal phosphate binding"/>
    <property type="evidence" value="ECO:0007669"/>
    <property type="project" value="UniProtKB-UniRule"/>
</dbReference>
<dbReference type="PANTHER" id="PTHR43643:SF3">
    <property type="entry name" value="HISTIDINOL-PHOSPHATE AMINOTRANSFERASE"/>
    <property type="match status" value="1"/>
</dbReference>
<evidence type="ECO:0000256" key="2">
    <source>
        <dbReference type="ARBA" id="ARBA00011738"/>
    </source>
</evidence>
<dbReference type="InterPro" id="IPR024892">
    <property type="entry name" value="ArAT"/>
</dbReference>
<evidence type="ECO:0000259" key="7">
    <source>
        <dbReference type="Pfam" id="PF00155"/>
    </source>
</evidence>
<protein>
    <recommendedName>
        <fullName evidence="6">Aromatic amino acid aminotransferase</fullName>
        <shortName evidence="6">ArAT</shortName>
        <ecNumber evidence="6">2.6.1.57</ecNumber>
    </recommendedName>
</protein>
<dbReference type="Pfam" id="PF00155">
    <property type="entry name" value="Aminotran_1_2"/>
    <property type="match status" value="1"/>
</dbReference>
<dbReference type="InterPro" id="IPR015421">
    <property type="entry name" value="PyrdxlP-dep_Trfase_major"/>
</dbReference>
<dbReference type="InterPro" id="IPR005861">
    <property type="entry name" value="HisP_aminotrans"/>
</dbReference>
<dbReference type="Gene3D" id="3.40.640.10">
    <property type="entry name" value="Type I PLP-dependent aspartate aminotransferase-like (Major domain)"/>
    <property type="match status" value="1"/>
</dbReference>
<name>A0A5S4GF99_9ACTN</name>